<dbReference type="PROSITE" id="PS01180">
    <property type="entry name" value="CUB"/>
    <property type="match status" value="1"/>
</dbReference>
<keyword evidence="2" id="KW-1015">Disulfide bond</keyword>
<proteinExistence type="predicted"/>
<dbReference type="GeneID" id="25567550"/>
<sequence length="178" mass="18223">MTGAISSCTACSACSVSCASCVADRASLRGGGCTAKLKPWIAHDWLIQPAAAGLAPGAVPGPITLHFGTLSLEDKAPSDSSCTSFDGVPTDGCCDFVQIFDGPTIHSPLLAILCGSKHPGRITSTGPAMLVRLYVDGHQEGAGFSAVYTSAGFGNLSLPQLPMPSFPNIHLDCGRDTK</sequence>
<evidence type="ECO:0000313" key="5">
    <source>
        <dbReference type="Proteomes" id="UP000054408"/>
    </source>
</evidence>
<feature type="domain" description="CUB" evidence="3">
    <location>
        <begin position="18"/>
        <end position="151"/>
    </location>
</feature>
<dbReference type="Gene3D" id="2.60.120.290">
    <property type="entry name" value="Spermadhesin, CUB domain"/>
    <property type="match status" value="1"/>
</dbReference>
<keyword evidence="1" id="KW-0677">Repeat</keyword>
<dbReference type="OrthoDB" id="6369184at2759"/>
<evidence type="ECO:0000256" key="1">
    <source>
        <dbReference type="ARBA" id="ARBA00022737"/>
    </source>
</evidence>
<evidence type="ECO:0000256" key="2">
    <source>
        <dbReference type="ARBA" id="ARBA00023157"/>
    </source>
</evidence>
<keyword evidence="5" id="KW-1185">Reference proteome</keyword>
<protein>
    <recommendedName>
        <fullName evidence="3">CUB domain-containing protein</fullName>
    </recommendedName>
</protein>
<dbReference type="SUPFAM" id="SSF49854">
    <property type="entry name" value="Spermadhesin, CUB domain"/>
    <property type="match status" value="1"/>
</dbReference>
<dbReference type="InterPro" id="IPR035914">
    <property type="entry name" value="Sperma_CUB_dom_sf"/>
</dbReference>
<organism evidence="4 5">
    <name type="scientific">Thecamonas trahens ATCC 50062</name>
    <dbReference type="NCBI Taxonomy" id="461836"/>
    <lineage>
        <taxon>Eukaryota</taxon>
        <taxon>Apusozoa</taxon>
        <taxon>Apusomonadida</taxon>
        <taxon>Apusomonadidae</taxon>
        <taxon>Thecamonas</taxon>
    </lineage>
</organism>
<gene>
    <name evidence="4" type="ORF">AMSG_08980</name>
</gene>
<accession>A0A0L0DKK3</accession>
<dbReference type="AlphaFoldDB" id="A0A0L0DKK3"/>
<dbReference type="CDD" id="cd00041">
    <property type="entry name" value="CUB"/>
    <property type="match status" value="1"/>
</dbReference>
<dbReference type="PANTHER" id="PTHR24251">
    <property type="entry name" value="OVOCHYMASE-RELATED"/>
    <property type="match status" value="1"/>
</dbReference>
<evidence type="ECO:0000259" key="3">
    <source>
        <dbReference type="PROSITE" id="PS01180"/>
    </source>
</evidence>
<evidence type="ECO:0000313" key="4">
    <source>
        <dbReference type="EMBL" id="KNC52837.1"/>
    </source>
</evidence>
<dbReference type="Proteomes" id="UP000054408">
    <property type="component" value="Unassembled WGS sequence"/>
</dbReference>
<dbReference type="EMBL" id="GL349476">
    <property type="protein sequence ID" value="KNC52837.1"/>
    <property type="molecule type" value="Genomic_DNA"/>
</dbReference>
<dbReference type="PANTHER" id="PTHR24251:SF30">
    <property type="entry name" value="MEMBRANE FRIZZLED-RELATED PROTEIN"/>
    <property type="match status" value="1"/>
</dbReference>
<dbReference type="Pfam" id="PF00431">
    <property type="entry name" value="CUB"/>
    <property type="match status" value="1"/>
</dbReference>
<reference evidence="4 5" key="1">
    <citation type="submission" date="2010-05" db="EMBL/GenBank/DDBJ databases">
        <title>The Genome Sequence of Thecamonas trahens ATCC 50062.</title>
        <authorList>
            <consortium name="The Broad Institute Genome Sequencing Platform"/>
            <person name="Russ C."/>
            <person name="Cuomo C."/>
            <person name="Shea T."/>
            <person name="Young S.K."/>
            <person name="Zeng Q."/>
            <person name="Koehrsen M."/>
            <person name="Haas B."/>
            <person name="Borodovsky M."/>
            <person name="Guigo R."/>
            <person name="Alvarado L."/>
            <person name="Berlin A."/>
            <person name="Bochicchio J."/>
            <person name="Borenstein D."/>
            <person name="Chapman S."/>
            <person name="Chen Z."/>
            <person name="Freedman E."/>
            <person name="Gellesch M."/>
            <person name="Goldberg J."/>
            <person name="Griggs A."/>
            <person name="Gujja S."/>
            <person name="Heilman E."/>
            <person name="Heiman D."/>
            <person name="Hepburn T."/>
            <person name="Howarth C."/>
            <person name="Jen D."/>
            <person name="Larson L."/>
            <person name="Mehta T."/>
            <person name="Park D."/>
            <person name="Pearson M."/>
            <person name="Roberts A."/>
            <person name="Saif S."/>
            <person name="Shenoy N."/>
            <person name="Sisk P."/>
            <person name="Stolte C."/>
            <person name="Sykes S."/>
            <person name="Thomson T."/>
            <person name="Walk T."/>
            <person name="White J."/>
            <person name="Yandava C."/>
            <person name="Burger G."/>
            <person name="Gray M.W."/>
            <person name="Holland P.W.H."/>
            <person name="King N."/>
            <person name="Lang F.B.F."/>
            <person name="Roger A.J."/>
            <person name="Ruiz-Trillo I."/>
            <person name="Lander E."/>
            <person name="Nusbaum C."/>
        </authorList>
    </citation>
    <scope>NUCLEOTIDE SEQUENCE [LARGE SCALE GENOMIC DNA]</scope>
    <source>
        <strain evidence="4 5">ATCC 50062</strain>
    </source>
</reference>
<dbReference type="SMART" id="SM00042">
    <property type="entry name" value="CUB"/>
    <property type="match status" value="1"/>
</dbReference>
<dbReference type="RefSeq" id="XP_013754942.1">
    <property type="nucleotide sequence ID" value="XM_013899488.1"/>
</dbReference>
<dbReference type="STRING" id="461836.A0A0L0DKK3"/>
<name>A0A0L0DKK3_THETB</name>
<dbReference type="InterPro" id="IPR000859">
    <property type="entry name" value="CUB_dom"/>
</dbReference>